<organism evidence="1 2">
    <name type="scientific">Microbispora corallina</name>
    <dbReference type="NCBI Taxonomy" id="83302"/>
    <lineage>
        <taxon>Bacteria</taxon>
        <taxon>Bacillati</taxon>
        <taxon>Actinomycetota</taxon>
        <taxon>Actinomycetes</taxon>
        <taxon>Streptosporangiales</taxon>
        <taxon>Streptosporangiaceae</taxon>
        <taxon>Microbispora</taxon>
    </lineage>
</organism>
<comment type="caution">
    <text evidence="1">The sequence shown here is derived from an EMBL/GenBank/DDBJ whole genome shotgun (WGS) entry which is preliminary data.</text>
</comment>
<dbReference type="EMBL" id="BOOC01000050">
    <property type="protein sequence ID" value="GIH44062.1"/>
    <property type="molecule type" value="Genomic_DNA"/>
</dbReference>
<evidence type="ECO:0000313" key="2">
    <source>
        <dbReference type="Proteomes" id="UP000603904"/>
    </source>
</evidence>
<reference evidence="1 2" key="1">
    <citation type="submission" date="2021-01" db="EMBL/GenBank/DDBJ databases">
        <title>Whole genome shotgun sequence of Microbispora corallina NBRC 16416.</title>
        <authorList>
            <person name="Komaki H."/>
            <person name="Tamura T."/>
        </authorList>
    </citation>
    <scope>NUCLEOTIDE SEQUENCE [LARGE SCALE GENOMIC DNA]</scope>
    <source>
        <strain evidence="1 2">NBRC 16416</strain>
    </source>
</reference>
<dbReference type="RefSeq" id="WP_204061087.1">
    <property type="nucleotide sequence ID" value="NZ_BAAAGP010000040.1"/>
</dbReference>
<dbReference type="InterPro" id="IPR011990">
    <property type="entry name" value="TPR-like_helical_dom_sf"/>
</dbReference>
<protein>
    <recommendedName>
        <fullName evidence="3">Transcriptional regulator</fullName>
    </recommendedName>
</protein>
<dbReference type="SUPFAM" id="SSF48452">
    <property type="entry name" value="TPR-like"/>
    <property type="match status" value="1"/>
</dbReference>
<dbReference type="Proteomes" id="UP000603904">
    <property type="component" value="Unassembled WGS sequence"/>
</dbReference>
<evidence type="ECO:0008006" key="3">
    <source>
        <dbReference type="Google" id="ProtNLM"/>
    </source>
</evidence>
<dbReference type="Gene3D" id="1.25.40.10">
    <property type="entry name" value="Tetratricopeptide repeat domain"/>
    <property type="match status" value="1"/>
</dbReference>
<evidence type="ECO:0000313" key="1">
    <source>
        <dbReference type="EMBL" id="GIH44062.1"/>
    </source>
</evidence>
<accession>A0ABQ4GAK1</accession>
<name>A0ABQ4GAK1_9ACTN</name>
<keyword evidence="2" id="KW-1185">Reference proteome</keyword>
<proteinExistence type="predicted"/>
<gene>
    <name evidence="1" type="ORF">Mco01_70620</name>
</gene>
<sequence>MVHGSRYTELAPVLAELIPELERAVRLATDDELKSDAREQLAETYQAAAAMLSKLGENDAAWVAADRAAFVAESLNGPLAVAASLFRMAHVFLSLRQTPQAYEVGSTASRALESRISADPSPEALSLYGAFQLVLAVAAARDNERAQAHKHLATARETAERIGQDRNDFATEFGPTNVRRGPTLAIHAVSIAVELGDAGQALDLARDVNTSRMSHERQARFLIDLAQAQAMRRQIGEALHSLQQAEQLTPEQTRTHKAARDVARDLIQLSGGRPRPELRDLAERFGVLL</sequence>